<dbReference type="InterPro" id="IPR045126">
    <property type="entry name" value="TRAPPC10/Trs130"/>
</dbReference>
<keyword evidence="7" id="KW-1185">Reference proteome</keyword>
<dbReference type="PANTHER" id="PTHR13251:SF3">
    <property type="entry name" value="TRAFFICKING PROTEIN PARTICLE COMPLEX SUBUNIT 10"/>
    <property type="match status" value="1"/>
</dbReference>
<dbReference type="InterPro" id="IPR022233">
    <property type="entry name" value="TRAPPC10/Trs130_C"/>
</dbReference>
<dbReference type="GO" id="GO:0034498">
    <property type="term" value="P:early endosome to Golgi transport"/>
    <property type="evidence" value="ECO:0007669"/>
    <property type="project" value="TreeGrafter"/>
</dbReference>
<keyword evidence="3" id="KW-0333">Golgi apparatus</keyword>
<gene>
    <name evidence="6" type="ORF">CDD82_6369</name>
</gene>
<dbReference type="InterPro" id="IPR056913">
    <property type="entry name" value="TRAPPC10/Trs130_N"/>
</dbReference>
<evidence type="ECO:0000256" key="4">
    <source>
        <dbReference type="SAM" id="MobiDB-lite"/>
    </source>
</evidence>
<feature type="region of interest" description="Disordered" evidence="4">
    <location>
        <begin position="58"/>
        <end position="90"/>
    </location>
</feature>
<sequence length="1524" mass="166700">MDQQSSTSTVTVEYFDPHNVYRLLTPSLIPRLPLRNLHWQSHAGPLRSIDTLRVELVPGSPNATATTPPPAARNSETQPRDDGFQTQQVGGQAAWIETLDSQPPAKAAGGQRRHQIPGLRRTPYLKVLLVRCDDNESYKTTVRSEVREWIKTHTPPSSSSKRGSNQEKHDAFEWLIVHVVIPNTAAATQPRTGKQSDSAAAEKSSTASRWRTGSTPLFEKFRSDFNSSSKSAPDRIAQVRIGINDVPYDQLPRVVPAVPSGYSETDSDTENAWADLVAKFKSLILSSFDRRVTQYEEDIREKDAQRSLPGWNFCTFFILKEGLARGFESVGLIEDALVIYDQLGVGLDSVIQEQALTGSPESHGGAMLTHTAELKAAVTRAIEALGSDQANVETEDLQSGGPALDRLDDVVISSTNKAYRDMILENKVSVFDFCCYIFARQISLLLRLGNAWLTREELMTKLKEQREGVLQEGAPTPSPVAPSDEGENLSMLAEICRRTLEFIPSISQVMRQDIYAAFSESKEFSHDKSAPLLSEVVDNFVSSFVFSVAQQVLAQTATKALPIPLSAFDIGKGSDARSSIPDPSDAIHPSRRSSLRVQTLGNRAPSPMGLPEPGRRSNNLVNDPYTSTFLKNGMEELAGRRAELYMVSRSVLDGLGKKRGWHDGWAEAPVVLSSVDDLEDVNLDDENDSMHTAAENSRQASPEPTTCKAGIGSQILRTAIHSSDDFYRLYEILIDKSLRHFTVAGHEHAVQSCMADLAVVKFHTKDLAAAAKYLHHTTTFFGERGWSLLELSMLAMYLACLDELQSQDDYVGVAVKLLASTCAVEKERLEDNSVAVHSKAPKGGSVDSGVVQGVVDKVLSLTRALPSRTKLPLTEFFTRVRLADSPQYHEGRDSCSLGVELHSLLPTDFPLESATLKLATTDGGPCKEVVFEKRGDITLTPGVNRITLDCSSVVPARYRISQLSLLSHNVVLSHDMDVHDGPSRTADIFKLSDIRLFQRARVLDVRMVASRQTCLDKNNSLELEVSTGWNALERCEIRIRPATGGLRLLMREAKLVASNVELANKSEAGVFSLGPLGQDVKLRLRFPYSLEQDIPEVWVKVEVRYVTKTGDEYFLAKTVTASVALALGVNVQDVFKHEALFSRFTVSTAKASPLRLYGSELVDSELFEATFGTAPASTVTIFAKQAATLLYKVRRKASAAGAADSRGKRGRTMYMKLRYSVLQCEVEELFARSVRQEMQGGALQEFSRVAEAAVRAQVARSMQSHDLERAALLGAVSTAMLEGVDWRPWFDGLGRVDGTGDEAAGALADMLETWRRNTASIGLASGVVQAFATRVQEAADEGQDQDAVQGSTIVIPVEIPSLPVVHTADIVLSTGGALPCVNAALQATLELKWTRQWDTEAPDQQRARVFWYEVVAPPDVWIIGGRRRGRFVVPCSLPSSSSSSYSCSTSTIPLVLIPQRDGPLAYPSIDVRQVVEGSAEVQPAELDARNLGESVRVVAARRGVTVSLDASGPGGGPLVLDVET</sequence>
<keyword evidence="2" id="KW-0813">Transport</keyword>
<dbReference type="Pfam" id="PF23274">
    <property type="entry name" value="DUF7077"/>
    <property type="match status" value="1"/>
</dbReference>
<dbReference type="InterPro" id="IPR007110">
    <property type="entry name" value="Ig-like_dom"/>
</dbReference>
<feature type="domain" description="Ig-like" evidence="5">
    <location>
        <begin position="1360"/>
        <end position="1450"/>
    </location>
</feature>
<dbReference type="Pfam" id="PF24965">
    <property type="entry name" value="TRS130_4HB"/>
    <property type="match status" value="1"/>
</dbReference>
<name>A0A2C5Y0T2_9HYPO</name>
<evidence type="ECO:0000259" key="5">
    <source>
        <dbReference type="PROSITE" id="PS50835"/>
    </source>
</evidence>
<evidence type="ECO:0000313" key="6">
    <source>
        <dbReference type="EMBL" id="PHH71708.1"/>
    </source>
</evidence>
<evidence type="ECO:0000256" key="3">
    <source>
        <dbReference type="ARBA" id="ARBA00023034"/>
    </source>
</evidence>
<comment type="subcellular location">
    <subcellularLocation>
        <location evidence="1">Golgi apparatus</location>
    </subcellularLocation>
</comment>
<dbReference type="PANTHER" id="PTHR13251">
    <property type="entry name" value="EPILEPSY HOLOPROSENCEPHALY CANDIDATE 1/TMEM1"/>
    <property type="match status" value="1"/>
</dbReference>
<dbReference type="Proteomes" id="UP000224854">
    <property type="component" value="Unassembled WGS sequence"/>
</dbReference>
<accession>A0A2C5Y0T2</accession>
<organism evidence="6 7">
    <name type="scientific">Ophiocordyceps australis</name>
    <dbReference type="NCBI Taxonomy" id="1399860"/>
    <lineage>
        <taxon>Eukaryota</taxon>
        <taxon>Fungi</taxon>
        <taxon>Dikarya</taxon>
        <taxon>Ascomycota</taxon>
        <taxon>Pezizomycotina</taxon>
        <taxon>Sordariomycetes</taxon>
        <taxon>Hypocreomycetidae</taxon>
        <taxon>Hypocreales</taxon>
        <taxon>Ophiocordycipitaceae</taxon>
        <taxon>Ophiocordyceps</taxon>
    </lineage>
</organism>
<dbReference type="OrthoDB" id="10256906at2759"/>
<dbReference type="InterPro" id="IPR055505">
    <property type="entry name" value="DUF7077"/>
</dbReference>
<dbReference type="GO" id="GO:1990071">
    <property type="term" value="C:TRAPPII protein complex"/>
    <property type="evidence" value="ECO:0007669"/>
    <property type="project" value="InterPro"/>
</dbReference>
<proteinExistence type="predicted"/>
<feature type="region of interest" description="Disordered" evidence="4">
    <location>
        <begin position="186"/>
        <end position="210"/>
    </location>
</feature>
<protein>
    <recommendedName>
        <fullName evidence="5">Ig-like domain-containing protein</fullName>
    </recommendedName>
</protein>
<dbReference type="PROSITE" id="PS50835">
    <property type="entry name" value="IG_LIKE"/>
    <property type="match status" value="1"/>
</dbReference>
<dbReference type="Pfam" id="PF12584">
    <property type="entry name" value="TRAPPC10"/>
    <property type="match status" value="1"/>
</dbReference>
<reference evidence="6 7" key="1">
    <citation type="submission" date="2017-06" db="EMBL/GenBank/DDBJ databases">
        <title>Ant-infecting Ophiocordyceps genomes reveal a high diversity of potential behavioral manipulation genes and a possible major role for enterotoxins.</title>
        <authorList>
            <person name="De Bekker C."/>
            <person name="Evans H.C."/>
            <person name="Brachmann A."/>
            <person name="Hughes D.P."/>
        </authorList>
    </citation>
    <scope>NUCLEOTIDE SEQUENCE [LARGE SCALE GENOMIC DNA]</scope>
    <source>
        <strain evidence="6 7">1348a</strain>
    </source>
</reference>
<feature type="region of interest" description="Disordered" evidence="4">
    <location>
        <begin position="574"/>
        <end position="621"/>
    </location>
</feature>
<dbReference type="EMBL" id="NJEU01000651">
    <property type="protein sequence ID" value="PHH71708.1"/>
    <property type="molecule type" value="Genomic_DNA"/>
</dbReference>
<dbReference type="GO" id="GO:0005829">
    <property type="term" value="C:cytosol"/>
    <property type="evidence" value="ECO:0007669"/>
    <property type="project" value="GOC"/>
</dbReference>
<evidence type="ECO:0000256" key="2">
    <source>
        <dbReference type="ARBA" id="ARBA00022448"/>
    </source>
</evidence>
<evidence type="ECO:0000256" key="1">
    <source>
        <dbReference type="ARBA" id="ARBA00004555"/>
    </source>
</evidence>
<dbReference type="Pfam" id="PF23036">
    <property type="entry name" value="TRAPPC10_1st"/>
    <property type="match status" value="1"/>
</dbReference>
<dbReference type="GO" id="GO:0006891">
    <property type="term" value="P:intra-Golgi vesicle-mediated transport"/>
    <property type="evidence" value="ECO:0007669"/>
    <property type="project" value="TreeGrafter"/>
</dbReference>
<evidence type="ECO:0000313" key="7">
    <source>
        <dbReference type="Proteomes" id="UP000224854"/>
    </source>
</evidence>
<comment type="caution">
    <text evidence="6">The sequence shown here is derived from an EMBL/GenBank/DDBJ whole genome shotgun (WGS) entry which is preliminary data.</text>
</comment>